<dbReference type="EMBL" id="BARV01008162">
    <property type="protein sequence ID" value="GAI16899.1"/>
    <property type="molecule type" value="Genomic_DNA"/>
</dbReference>
<evidence type="ECO:0000313" key="2">
    <source>
        <dbReference type="EMBL" id="GAI16899.1"/>
    </source>
</evidence>
<feature type="non-terminal residue" evidence="2">
    <location>
        <position position="1"/>
    </location>
</feature>
<feature type="region of interest" description="Disordered" evidence="1">
    <location>
        <begin position="13"/>
        <end position="81"/>
    </location>
</feature>
<accession>X1NDZ8</accession>
<dbReference type="AlphaFoldDB" id="X1NDZ8"/>
<sequence>ALVTDCEIEIGKWRAGELPEPKWESRGPAPSATAAPTPTDPRPPVTVGEPLPVGDVAVGSDEPNLDEQPNRPPEEPARTPLKEVVASKFKCDRAPQVQEMEYVAANLAVSNPDPKKAPSASAWSQLRFVREDWKYEQVFWGAYWRMSHQMSGGAEDVNEKRLEELIPELAQISDDALTRAMRRLAEEAA</sequence>
<reference evidence="2" key="1">
    <citation type="journal article" date="2014" name="Front. Microbiol.">
        <title>High frequency of phylogenetically diverse reductive dehalogenase-homologous genes in deep subseafloor sedimentary metagenomes.</title>
        <authorList>
            <person name="Kawai M."/>
            <person name="Futagami T."/>
            <person name="Toyoda A."/>
            <person name="Takaki Y."/>
            <person name="Nishi S."/>
            <person name="Hori S."/>
            <person name="Arai W."/>
            <person name="Tsubouchi T."/>
            <person name="Morono Y."/>
            <person name="Uchiyama I."/>
            <person name="Ito T."/>
            <person name="Fujiyama A."/>
            <person name="Inagaki F."/>
            <person name="Takami H."/>
        </authorList>
    </citation>
    <scope>NUCLEOTIDE SEQUENCE</scope>
    <source>
        <strain evidence="2">Expedition CK06-06</strain>
    </source>
</reference>
<gene>
    <name evidence="2" type="ORF">S06H3_16492</name>
</gene>
<evidence type="ECO:0000256" key="1">
    <source>
        <dbReference type="SAM" id="MobiDB-lite"/>
    </source>
</evidence>
<proteinExistence type="predicted"/>
<feature type="compositionally biased region" description="Basic and acidic residues" evidence="1">
    <location>
        <begin position="13"/>
        <end position="25"/>
    </location>
</feature>
<feature type="compositionally biased region" description="Basic and acidic residues" evidence="1">
    <location>
        <begin position="68"/>
        <end position="81"/>
    </location>
</feature>
<feature type="compositionally biased region" description="Low complexity" evidence="1">
    <location>
        <begin position="28"/>
        <end position="37"/>
    </location>
</feature>
<comment type="caution">
    <text evidence="2">The sequence shown here is derived from an EMBL/GenBank/DDBJ whole genome shotgun (WGS) entry which is preliminary data.</text>
</comment>
<name>X1NDZ8_9ZZZZ</name>
<protein>
    <submittedName>
        <fullName evidence="2">Uncharacterized protein</fullName>
    </submittedName>
</protein>
<organism evidence="2">
    <name type="scientific">marine sediment metagenome</name>
    <dbReference type="NCBI Taxonomy" id="412755"/>
    <lineage>
        <taxon>unclassified sequences</taxon>
        <taxon>metagenomes</taxon>
        <taxon>ecological metagenomes</taxon>
    </lineage>
</organism>